<evidence type="ECO:0000256" key="2">
    <source>
        <dbReference type="SAM" id="Phobius"/>
    </source>
</evidence>
<dbReference type="AlphaFoldDB" id="A0A9W9ANB8"/>
<proteinExistence type="predicted"/>
<dbReference type="Proteomes" id="UP001150266">
    <property type="component" value="Unassembled WGS sequence"/>
</dbReference>
<feature type="region of interest" description="Disordered" evidence="1">
    <location>
        <begin position="132"/>
        <end position="161"/>
    </location>
</feature>
<protein>
    <submittedName>
        <fullName evidence="3">Uncharacterized protein</fullName>
    </submittedName>
</protein>
<keyword evidence="2" id="KW-0812">Transmembrane</keyword>
<feature type="region of interest" description="Disordered" evidence="1">
    <location>
        <begin position="481"/>
        <end position="504"/>
    </location>
</feature>
<name>A0A9W9ANB8_9AGAR</name>
<keyword evidence="2" id="KW-0472">Membrane</keyword>
<feature type="transmembrane region" description="Helical" evidence="2">
    <location>
        <begin position="188"/>
        <end position="210"/>
    </location>
</feature>
<reference evidence="3" key="1">
    <citation type="submission" date="2022-08" db="EMBL/GenBank/DDBJ databases">
        <title>A Global Phylogenomic Analysis of the Shiitake Genus Lentinula.</title>
        <authorList>
            <consortium name="DOE Joint Genome Institute"/>
            <person name="Sierra-Patev S."/>
            <person name="Min B."/>
            <person name="Naranjo-Ortiz M."/>
            <person name="Looney B."/>
            <person name="Konkel Z."/>
            <person name="Slot J.C."/>
            <person name="Sakamoto Y."/>
            <person name="Steenwyk J.L."/>
            <person name="Rokas A."/>
            <person name="Carro J."/>
            <person name="Camarero S."/>
            <person name="Ferreira P."/>
            <person name="Molpeceres G."/>
            <person name="Ruiz-Duenas F.J."/>
            <person name="Serrano A."/>
            <person name="Henrissat B."/>
            <person name="Drula E."/>
            <person name="Hughes K.W."/>
            <person name="Mata J.L."/>
            <person name="Ishikawa N.K."/>
            <person name="Vargas-Isla R."/>
            <person name="Ushijima S."/>
            <person name="Smith C.A."/>
            <person name="Ahrendt S."/>
            <person name="Andreopoulos W."/>
            <person name="He G."/>
            <person name="Labutti K."/>
            <person name="Lipzen A."/>
            <person name="Ng V."/>
            <person name="Riley R."/>
            <person name="Sandor L."/>
            <person name="Barry K."/>
            <person name="Martinez A.T."/>
            <person name="Xiao Y."/>
            <person name="Gibbons J.G."/>
            <person name="Terashima K."/>
            <person name="Grigoriev I.V."/>
            <person name="Hibbett D.S."/>
        </authorList>
    </citation>
    <scope>NUCLEOTIDE SEQUENCE</scope>
    <source>
        <strain evidence="3">JLM2183</strain>
    </source>
</reference>
<feature type="compositionally biased region" description="Polar residues" evidence="1">
    <location>
        <begin position="283"/>
        <end position="293"/>
    </location>
</feature>
<feature type="region of interest" description="Disordered" evidence="1">
    <location>
        <begin position="1"/>
        <end position="39"/>
    </location>
</feature>
<gene>
    <name evidence="3" type="ORF">J3R30DRAFT_1397546</name>
</gene>
<evidence type="ECO:0000313" key="4">
    <source>
        <dbReference type="Proteomes" id="UP001150266"/>
    </source>
</evidence>
<organism evidence="3 4">
    <name type="scientific">Lentinula aciculospora</name>
    <dbReference type="NCBI Taxonomy" id="153920"/>
    <lineage>
        <taxon>Eukaryota</taxon>
        <taxon>Fungi</taxon>
        <taxon>Dikarya</taxon>
        <taxon>Basidiomycota</taxon>
        <taxon>Agaricomycotina</taxon>
        <taxon>Agaricomycetes</taxon>
        <taxon>Agaricomycetidae</taxon>
        <taxon>Agaricales</taxon>
        <taxon>Marasmiineae</taxon>
        <taxon>Omphalotaceae</taxon>
        <taxon>Lentinula</taxon>
    </lineage>
</organism>
<feature type="region of interest" description="Disordered" evidence="1">
    <location>
        <begin position="274"/>
        <end position="334"/>
    </location>
</feature>
<sequence>MLSLSELSSSTATTLSSDRRKRRQRRRTRRPPYHSSPSSGLLSLLATVVSSTLVNAGPVVLPFLCPGVEDKFLYPKREESFSGTDNAKSARAKGRKRRLPDRYVRGSDGLWRKTDWNLYGSTMCADCQASTSSTSMPTADADDTVNTGAASSTTTTSTTAASTTSLDDFMNSLPPGWKPLTDSDHTAMILTISLSLAFFICIVMILCVIWRRGKKRSNDPEKRARRKNTNSGDDLQVMIEKELKTKKKVLARATARWKANARYTFRQRRGKRKIVHHLDSDTDVTPTNITQVQSSLSSPAHSRRSSIDSILTRNSDSFVDQVPGSSGERPSPLTYPISSPPAYLHHPLSTNNHNLMPSGKITPTTPSHRASVLSLTPSTLSIDQPVPYTSSSHHMAHVATDDKALLERLNQLVSAPDASRLLNSHDTSTVAPVWQDEELSDFTELGGIRPESTSSIETVNDSSHGYFHPSHNGGIMMFPPPPILSLSPNEKGKGTQVYPHEYPYHPDRSFGSSFEYEQDILDVEPEAGPSAPPFEANIGTSDPSPSAPPLEPSEIFIPEHPSAPYSPTSDEADGDSAVVESDMVEAHGQSLFTTEELAGLSEDSIRASRACVSVVSPEEPDGLFASNNVRDTHGRTFGSSSNWS</sequence>
<feature type="compositionally biased region" description="Basic residues" evidence="1">
    <location>
        <begin position="90"/>
        <end position="99"/>
    </location>
</feature>
<keyword evidence="4" id="KW-1185">Reference proteome</keyword>
<feature type="compositionally biased region" description="Basic residues" evidence="1">
    <location>
        <begin position="19"/>
        <end position="32"/>
    </location>
</feature>
<feature type="region of interest" description="Disordered" evidence="1">
    <location>
        <begin position="524"/>
        <end position="574"/>
    </location>
</feature>
<comment type="caution">
    <text evidence="3">The sequence shown here is derived from an EMBL/GenBank/DDBJ whole genome shotgun (WGS) entry which is preliminary data.</text>
</comment>
<feature type="compositionally biased region" description="Low complexity" evidence="1">
    <location>
        <begin position="149"/>
        <end position="161"/>
    </location>
</feature>
<feature type="compositionally biased region" description="Low complexity" evidence="1">
    <location>
        <begin position="1"/>
        <end position="16"/>
    </location>
</feature>
<evidence type="ECO:0000256" key="1">
    <source>
        <dbReference type="SAM" id="MobiDB-lite"/>
    </source>
</evidence>
<feature type="region of interest" description="Disordered" evidence="1">
    <location>
        <begin position="80"/>
        <end position="99"/>
    </location>
</feature>
<feature type="region of interest" description="Disordered" evidence="1">
    <location>
        <begin position="618"/>
        <end position="644"/>
    </location>
</feature>
<dbReference type="EMBL" id="JAOTPV010000003">
    <property type="protein sequence ID" value="KAJ4485723.1"/>
    <property type="molecule type" value="Genomic_DNA"/>
</dbReference>
<evidence type="ECO:0000313" key="3">
    <source>
        <dbReference type="EMBL" id="KAJ4485723.1"/>
    </source>
</evidence>
<keyword evidence="2" id="KW-1133">Transmembrane helix</keyword>
<dbReference type="OrthoDB" id="2756128at2759"/>
<accession>A0A9W9ANB8</accession>